<dbReference type="PANTHER" id="PTHR10826">
    <property type="entry name" value="COMPLEMENT COMPONENT 1"/>
    <property type="match status" value="1"/>
</dbReference>
<keyword evidence="2" id="KW-1185">Reference proteome</keyword>
<proteinExistence type="inferred from homology"/>
<dbReference type="SUPFAM" id="SSF54529">
    <property type="entry name" value="Mitochondrial glycoprotein MAM33-like"/>
    <property type="match status" value="1"/>
</dbReference>
<reference evidence="3" key="2">
    <citation type="submission" date="2020-10" db="UniProtKB">
        <authorList>
            <consortium name="WormBaseParasite"/>
        </authorList>
    </citation>
    <scope>IDENTIFICATION</scope>
</reference>
<dbReference type="Pfam" id="PF02330">
    <property type="entry name" value="MAM33"/>
    <property type="match status" value="1"/>
</dbReference>
<protein>
    <submittedName>
        <fullName evidence="3">Mitochondrial glycoprotein</fullName>
    </submittedName>
</protein>
<dbReference type="PANTHER" id="PTHR10826:SF1">
    <property type="entry name" value="COMPLEMENT COMPONENT 1 Q SUBCOMPONENT-BINDING PROTEIN, MITOCHONDRIAL"/>
    <property type="match status" value="1"/>
</dbReference>
<comment type="similarity">
    <text evidence="1">Belongs to the MAM33 family.</text>
</comment>
<dbReference type="WBParaSite" id="Pan_g22463.t2">
    <property type="protein sequence ID" value="Pan_g22463.t2"/>
    <property type="gene ID" value="Pan_g22463"/>
</dbReference>
<dbReference type="AlphaFoldDB" id="A0A7E4VL70"/>
<dbReference type="GO" id="GO:0042256">
    <property type="term" value="P:cytosolic ribosome assembly"/>
    <property type="evidence" value="ECO:0007669"/>
    <property type="project" value="TreeGrafter"/>
</dbReference>
<dbReference type="InterPro" id="IPR003428">
    <property type="entry name" value="MAM33"/>
</dbReference>
<dbReference type="Proteomes" id="UP000492821">
    <property type="component" value="Unassembled WGS sequence"/>
</dbReference>
<evidence type="ECO:0000313" key="2">
    <source>
        <dbReference type="Proteomes" id="UP000492821"/>
    </source>
</evidence>
<evidence type="ECO:0000256" key="1">
    <source>
        <dbReference type="ARBA" id="ARBA00005457"/>
    </source>
</evidence>
<dbReference type="Gene3D" id="3.10.280.10">
    <property type="entry name" value="Mitochondrial glycoprotein"/>
    <property type="match status" value="1"/>
</dbReference>
<organism evidence="2 3">
    <name type="scientific">Panagrellus redivivus</name>
    <name type="common">Microworm</name>
    <dbReference type="NCBI Taxonomy" id="6233"/>
    <lineage>
        <taxon>Eukaryota</taxon>
        <taxon>Metazoa</taxon>
        <taxon>Ecdysozoa</taxon>
        <taxon>Nematoda</taxon>
        <taxon>Chromadorea</taxon>
        <taxon>Rhabditida</taxon>
        <taxon>Tylenchina</taxon>
        <taxon>Panagrolaimomorpha</taxon>
        <taxon>Panagrolaimoidea</taxon>
        <taxon>Panagrolaimidae</taxon>
        <taxon>Panagrellus</taxon>
    </lineage>
</organism>
<reference evidence="2" key="1">
    <citation type="journal article" date="2013" name="Genetics">
        <title>The draft genome and transcriptome of Panagrellus redivivus are shaped by the harsh demands of a free-living lifestyle.</title>
        <authorList>
            <person name="Srinivasan J."/>
            <person name="Dillman A.R."/>
            <person name="Macchietto M.G."/>
            <person name="Heikkinen L."/>
            <person name="Lakso M."/>
            <person name="Fracchia K.M."/>
            <person name="Antoshechkin I."/>
            <person name="Mortazavi A."/>
            <person name="Wong G."/>
            <person name="Sternberg P.W."/>
        </authorList>
    </citation>
    <scope>NUCLEOTIDE SEQUENCE [LARGE SCALE GENOMIC DNA]</scope>
    <source>
        <strain evidence="2">MT8872</strain>
    </source>
</reference>
<dbReference type="InterPro" id="IPR036561">
    <property type="entry name" value="MAM33_sf"/>
</dbReference>
<name>A0A7E4VL70_PANRE</name>
<dbReference type="GO" id="GO:0005759">
    <property type="term" value="C:mitochondrial matrix"/>
    <property type="evidence" value="ECO:0007669"/>
    <property type="project" value="InterPro"/>
</dbReference>
<evidence type="ECO:0000313" key="3">
    <source>
        <dbReference type="WBParaSite" id="Pan_g22463.t2"/>
    </source>
</evidence>
<accession>A0A7E4VL70</accession>
<sequence length="277" mass="30901">MNERVRSLRCSKIATRVGDALPPRKVATAIMSAIAKLILRRGLMRNLGSSPRQLGNLSKCSPALLTASRSNFSTTKQHLSTVTTELATALENEIEAEKRLENENLGGASAPTVNGFNVTSNDAEVRLTKTYGNESILVVFNVNHSVDIDEDIDNPEVAPVPVALPPFTIEITKGNERLCFQMLLTDTEEPGQYDYRVEEFYIAPSATKDNEDVDAFVYSSSGKYVDEGLHDLLFDRYLGERGFTQEFCAQLVNYATHYEHSRYVNLLQKIKNFVVKN</sequence>